<name>H5URV0_9MICO</name>
<proteinExistence type="predicted"/>
<dbReference type="RefSeq" id="WP_009482356.1">
    <property type="nucleotide sequence ID" value="NZ_BAFE01000052.1"/>
</dbReference>
<dbReference type="EMBL" id="BAFE01000052">
    <property type="protein sequence ID" value="GAB48458.1"/>
    <property type="molecule type" value="Genomic_DNA"/>
</dbReference>
<evidence type="ECO:0000313" key="3">
    <source>
        <dbReference type="EMBL" id="GAB48458.1"/>
    </source>
</evidence>
<dbReference type="InterPro" id="IPR002882">
    <property type="entry name" value="CofD"/>
</dbReference>
<dbReference type="PANTHER" id="PTHR43007">
    <property type="entry name" value="2-PHOSPHO-L-LACTATE TRANSFERASE"/>
    <property type="match status" value="1"/>
</dbReference>
<dbReference type="GO" id="GO:0000287">
    <property type="term" value="F:magnesium ion binding"/>
    <property type="evidence" value="ECO:0007669"/>
    <property type="project" value="InterPro"/>
</dbReference>
<reference evidence="3 4" key="1">
    <citation type="submission" date="2012-02" db="EMBL/GenBank/DDBJ databases">
        <title>Whole genome shotgun sequence of Mobilicoccus pelagius NBRC 104925.</title>
        <authorList>
            <person name="Yoshida Y."/>
            <person name="Hosoyama A."/>
            <person name="Tsuchikane K."/>
            <person name="Katsumata H."/>
            <person name="Yamazaki S."/>
            <person name="Fujita N."/>
        </authorList>
    </citation>
    <scope>NUCLEOTIDE SEQUENCE [LARGE SCALE GENOMIC DNA]</scope>
    <source>
        <strain evidence="3 4">NBRC 104925</strain>
    </source>
</reference>
<dbReference type="AlphaFoldDB" id="H5URV0"/>
<dbReference type="Pfam" id="PF01933">
    <property type="entry name" value="CofD"/>
    <property type="match status" value="1"/>
</dbReference>
<evidence type="ECO:0000313" key="4">
    <source>
        <dbReference type="Proteomes" id="UP000004367"/>
    </source>
</evidence>
<evidence type="ECO:0000256" key="1">
    <source>
        <dbReference type="ARBA" id="ARBA00022679"/>
    </source>
</evidence>
<dbReference type="SUPFAM" id="SSF142338">
    <property type="entry name" value="CofD-like"/>
    <property type="match status" value="1"/>
</dbReference>
<dbReference type="STRING" id="1089455.MOPEL_073_00990"/>
<dbReference type="Proteomes" id="UP000004367">
    <property type="component" value="Unassembled WGS sequence"/>
</dbReference>
<comment type="caution">
    <text evidence="3">The sequence shown here is derived from an EMBL/GenBank/DDBJ whole genome shotgun (WGS) entry which is preliminary data.</text>
</comment>
<dbReference type="GO" id="GO:0043743">
    <property type="term" value="F:LPPG:FO 2-phospho-L-lactate transferase activity"/>
    <property type="evidence" value="ECO:0007669"/>
    <property type="project" value="InterPro"/>
</dbReference>
<accession>H5URV0</accession>
<keyword evidence="1 3" id="KW-0808">Transferase</keyword>
<dbReference type="PANTHER" id="PTHR43007:SF1">
    <property type="entry name" value="2-PHOSPHO-L-LACTATE TRANSFERASE"/>
    <property type="match status" value="1"/>
</dbReference>
<keyword evidence="4" id="KW-1185">Reference proteome</keyword>
<keyword evidence="2" id="KW-0460">Magnesium</keyword>
<gene>
    <name evidence="3" type="primary">fbiA</name>
    <name evidence="3" type="ORF">MOPEL_073_00990</name>
</gene>
<dbReference type="eggNOG" id="COG0391">
    <property type="taxonomic scope" value="Bacteria"/>
</dbReference>
<organism evidence="3 4">
    <name type="scientific">Mobilicoccus pelagius NBRC 104925</name>
    <dbReference type="NCBI Taxonomy" id="1089455"/>
    <lineage>
        <taxon>Bacteria</taxon>
        <taxon>Bacillati</taxon>
        <taxon>Actinomycetota</taxon>
        <taxon>Actinomycetes</taxon>
        <taxon>Micrococcales</taxon>
        <taxon>Dermatophilaceae</taxon>
        <taxon>Mobilicoccus</taxon>
    </lineage>
</organism>
<dbReference type="Gene3D" id="3.40.50.10680">
    <property type="entry name" value="CofD-like domains"/>
    <property type="match status" value="1"/>
</dbReference>
<dbReference type="InterPro" id="IPR010115">
    <property type="entry name" value="FbiA/CofD"/>
</dbReference>
<protein>
    <submittedName>
        <fullName evidence="3">LPPG--FO 2-phopspho-L-lactate transferase</fullName>
    </submittedName>
</protein>
<dbReference type="Gene3D" id="1.10.8.240">
    <property type="entry name" value="CofD-like domain"/>
    <property type="match status" value="1"/>
</dbReference>
<dbReference type="InterPro" id="IPR038136">
    <property type="entry name" value="CofD-like_dom_sf"/>
</dbReference>
<sequence length="321" mass="33451">MHAVLACGPGGRALAADLAHLLAIDTDTPHGGDATPEAAEIALTIVAGGAEDITLCGLRFCPDLDALARIPALDDDTPGHDGHTLTTALTGWGALPSWFTPDDRDVARAVARSRWLAGGATPGEIATRLTPPRHGVQLLPMSDRPVEAHVVLEQGDDRYALHALEWASTAAGITDGAPTPVHVSAAGLTDATPAPGVLDAVRQATSIALPLTSPVTGLGVMLGLPGLRDALRGTSARVVGLGPHLLPARGDEEATLRSLDLPFTSRDVGALFEDVLDVYLVPETELEETRRRLREVDVRPAPADPTELARAVLAASEHPTR</sequence>
<evidence type="ECO:0000256" key="2">
    <source>
        <dbReference type="ARBA" id="ARBA00022842"/>
    </source>
</evidence>